<reference evidence="9 10" key="1">
    <citation type="submission" date="2014-10" db="EMBL/GenBank/DDBJ databases">
        <title>Genome sequence of Clostridium aceticum DSM 1496.</title>
        <authorList>
            <person name="Poehlein A."/>
            <person name="Schiel-Bengelsdorf B."/>
            <person name="Gottschalk G."/>
            <person name="Duerre P."/>
            <person name="Daniel R."/>
        </authorList>
    </citation>
    <scope>NUCLEOTIDE SEQUENCE [LARGE SCALE GENOMIC DNA]</scope>
    <source>
        <strain evidence="9 10">DSM 1496</strain>
    </source>
</reference>
<evidence type="ECO:0000256" key="7">
    <source>
        <dbReference type="ARBA" id="ARBA00023224"/>
    </source>
</evidence>
<dbReference type="InterPro" id="IPR003660">
    <property type="entry name" value="HAMP_dom"/>
</dbReference>
<evidence type="ECO:0000256" key="1">
    <source>
        <dbReference type="ARBA" id="ARBA00004651"/>
    </source>
</evidence>
<accession>A0A0D8IAS2</accession>
<keyword evidence="6" id="KW-0472">Membrane</keyword>
<evidence type="ECO:0000256" key="4">
    <source>
        <dbReference type="ARBA" id="ARBA00022692"/>
    </source>
</evidence>
<keyword evidence="4" id="KW-0812">Transmembrane</keyword>
<keyword evidence="2" id="KW-1003">Cell membrane</keyword>
<dbReference type="SUPFAM" id="SSF103190">
    <property type="entry name" value="Sensory domain-like"/>
    <property type="match status" value="1"/>
</dbReference>
<dbReference type="SMART" id="SM00283">
    <property type="entry name" value="MA"/>
    <property type="match status" value="1"/>
</dbReference>
<evidence type="ECO:0000313" key="9">
    <source>
        <dbReference type="EMBL" id="AKL96449.1"/>
    </source>
</evidence>
<dbReference type="SUPFAM" id="SSF58104">
    <property type="entry name" value="Methyl-accepting chemotaxis protein (MCP) signaling domain"/>
    <property type="match status" value="1"/>
</dbReference>
<evidence type="ECO:0000256" key="2">
    <source>
        <dbReference type="ARBA" id="ARBA00022475"/>
    </source>
</evidence>
<dbReference type="Gene3D" id="1.10.287.950">
    <property type="entry name" value="Methyl-accepting chemotaxis protein"/>
    <property type="match status" value="1"/>
</dbReference>
<keyword evidence="10" id="KW-1185">Reference proteome</keyword>
<dbReference type="Pfam" id="PF00015">
    <property type="entry name" value="MCPsignal"/>
    <property type="match status" value="1"/>
</dbReference>
<dbReference type="Proteomes" id="UP000035704">
    <property type="component" value="Chromosome"/>
</dbReference>
<evidence type="ECO:0000256" key="5">
    <source>
        <dbReference type="ARBA" id="ARBA00022989"/>
    </source>
</evidence>
<dbReference type="Pfam" id="PF02743">
    <property type="entry name" value="dCache_1"/>
    <property type="match status" value="1"/>
</dbReference>
<dbReference type="GO" id="GO:0005886">
    <property type="term" value="C:plasma membrane"/>
    <property type="evidence" value="ECO:0007669"/>
    <property type="project" value="UniProtKB-SubCell"/>
</dbReference>
<dbReference type="Gene3D" id="3.30.450.20">
    <property type="entry name" value="PAS domain"/>
    <property type="match status" value="2"/>
</dbReference>
<keyword evidence="3" id="KW-0145">Chemotaxis</keyword>
<dbReference type="RefSeq" id="WP_044824512.1">
    <property type="nucleotide sequence ID" value="NZ_CP009687.1"/>
</dbReference>
<gene>
    <name evidence="9" type="primary">mcpC3</name>
    <name evidence="9" type="ORF">CACET_c30050</name>
</gene>
<dbReference type="PROSITE" id="PS50885">
    <property type="entry name" value="HAMP"/>
    <property type="match status" value="1"/>
</dbReference>
<dbReference type="PROSITE" id="PS50111">
    <property type="entry name" value="CHEMOTAXIS_TRANSDUC_2"/>
    <property type="match status" value="1"/>
</dbReference>
<dbReference type="KEGG" id="cace:CACET_c30050"/>
<dbReference type="PANTHER" id="PTHR32089">
    <property type="entry name" value="METHYL-ACCEPTING CHEMOTAXIS PROTEIN MCPB"/>
    <property type="match status" value="1"/>
</dbReference>
<dbReference type="AlphaFoldDB" id="A0A0D8IAS2"/>
<dbReference type="InterPro" id="IPR029151">
    <property type="entry name" value="Sensor-like_sf"/>
</dbReference>
<dbReference type="OrthoDB" id="9814363at2"/>
<organism evidence="9 10">
    <name type="scientific">Clostridium aceticum</name>
    <dbReference type="NCBI Taxonomy" id="84022"/>
    <lineage>
        <taxon>Bacteria</taxon>
        <taxon>Bacillati</taxon>
        <taxon>Bacillota</taxon>
        <taxon>Clostridia</taxon>
        <taxon>Eubacteriales</taxon>
        <taxon>Clostridiaceae</taxon>
        <taxon>Clostridium</taxon>
    </lineage>
</organism>
<sequence>MKLKAKLSITFIAVFLIILIANSFIGYYDAKENVEEHIFTYLNAEVKTTSLYIDEWLEKKLLSVETVAKIVEKEEMWETLFSFQNYNPFLRPTGFDQNMNHFYLALEDSRFTTGSGFVPTADYIAKERDWYRVGIKAQQATFTETYVDANTGNISVGATAPLKNTEGEAIGVVATDIYLEALTELIKTMTFEGLGYAFLLGEDGTVLAHPQDEMVNTKLQEHENYREIFYIMQEQQNSVEEYEDNGIEKLMMYNKIPTTNWTFGIVFDKALAYAPLNSLLQKYLLMILIGTILITVISLMVSTKVVNPIIGLSKVINQLSNYDLTFDEKNEAVKYLDRKDEIGSITNELMRMRDNLVSLIKSTADLSHKLASSSQQLTATSQQSAMAGDEVAKTIEEIAKSANDQAKDTEDGVLKTSELSETIEENSKDISSINQVMQQLTHLKDEGMTIIKALTDKTTNSNNAIQVIYKSTTDTNQSAIKISEASKIIEGIAEQTNLLALNAAIEAARAGEAGKGFAVVAEEVRKLAEQSTYSVKEIDGMLKTLQGDSQKAVEIMQEVLSTIKEQVESVEMTESKFTGIAEQVETVKTVINKSMISVETMDQNKNELADIMQRLAAIAEENAAGTEEASASVEEQTAAMAEIASSSESLAQLAGEMQESIGKFKY</sequence>
<evidence type="ECO:0000256" key="8">
    <source>
        <dbReference type="ARBA" id="ARBA00029447"/>
    </source>
</evidence>
<name>A0A0D8IAS2_9CLOT</name>
<evidence type="ECO:0000256" key="3">
    <source>
        <dbReference type="ARBA" id="ARBA00022500"/>
    </source>
</evidence>
<dbReference type="PATRIC" id="fig|84022.5.peg.3865"/>
<comment type="similarity">
    <text evidence="8">Belongs to the methyl-accepting chemotaxis (MCP) protein family.</text>
</comment>
<evidence type="ECO:0000313" key="10">
    <source>
        <dbReference type="Proteomes" id="UP000035704"/>
    </source>
</evidence>
<dbReference type="InterPro" id="IPR004089">
    <property type="entry name" value="MCPsignal_dom"/>
</dbReference>
<evidence type="ECO:0000256" key="6">
    <source>
        <dbReference type="ARBA" id="ARBA00023136"/>
    </source>
</evidence>
<dbReference type="GO" id="GO:0006935">
    <property type="term" value="P:chemotaxis"/>
    <property type="evidence" value="ECO:0007669"/>
    <property type="project" value="UniProtKB-KW"/>
</dbReference>
<dbReference type="EMBL" id="CP009687">
    <property type="protein sequence ID" value="AKL96449.1"/>
    <property type="molecule type" value="Genomic_DNA"/>
</dbReference>
<dbReference type="STRING" id="84022.CACET_c30050"/>
<keyword evidence="5" id="KW-1133">Transmembrane helix</keyword>
<comment type="subcellular location">
    <subcellularLocation>
        <location evidence="1">Cell membrane</location>
        <topology evidence="1">Multi-pass membrane protein</topology>
    </subcellularLocation>
</comment>
<dbReference type="CDD" id="cd12912">
    <property type="entry name" value="PDC2_MCP_like"/>
    <property type="match status" value="1"/>
</dbReference>
<proteinExistence type="inferred from homology"/>
<dbReference type="PANTHER" id="PTHR32089:SF112">
    <property type="entry name" value="LYSOZYME-LIKE PROTEIN-RELATED"/>
    <property type="match status" value="1"/>
</dbReference>
<dbReference type="GO" id="GO:0007165">
    <property type="term" value="P:signal transduction"/>
    <property type="evidence" value="ECO:0007669"/>
    <property type="project" value="UniProtKB-KW"/>
</dbReference>
<protein>
    <submittedName>
        <fullName evidence="9">Methyl-accepting chemotaxis protein McpC</fullName>
    </submittedName>
</protein>
<keyword evidence="7" id="KW-0807">Transducer</keyword>
<dbReference type="InterPro" id="IPR033479">
    <property type="entry name" value="dCache_1"/>
</dbReference>
<dbReference type="CDD" id="cd18773">
    <property type="entry name" value="PDC1_HK_sensor"/>
    <property type="match status" value="1"/>
</dbReference>